<reference evidence="2 3" key="1">
    <citation type="submission" date="2024-01" db="EMBL/GenBank/DDBJ databases">
        <title>A draft genome for the cacao thread blight pathogen Marasmiellus scandens.</title>
        <authorList>
            <person name="Baruah I.K."/>
            <person name="Leung J."/>
            <person name="Bukari Y."/>
            <person name="Amoako-Attah I."/>
            <person name="Meinhardt L.W."/>
            <person name="Bailey B.A."/>
            <person name="Cohen S.P."/>
        </authorList>
    </citation>
    <scope>NUCLEOTIDE SEQUENCE [LARGE SCALE GENOMIC DNA]</scope>
    <source>
        <strain evidence="2 3">GH-19</strain>
    </source>
</reference>
<evidence type="ECO:0000313" key="2">
    <source>
        <dbReference type="EMBL" id="KAK7462202.1"/>
    </source>
</evidence>
<proteinExistence type="predicted"/>
<evidence type="ECO:0000256" key="1">
    <source>
        <dbReference type="SAM" id="MobiDB-lite"/>
    </source>
</evidence>
<feature type="region of interest" description="Disordered" evidence="1">
    <location>
        <begin position="28"/>
        <end position="48"/>
    </location>
</feature>
<gene>
    <name evidence="2" type="ORF">VKT23_007807</name>
</gene>
<organism evidence="2 3">
    <name type="scientific">Marasmiellus scandens</name>
    <dbReference type="NCBI Taxonomy" id="2682957"/>
    <lineage>
        <taxon>Eukaryota</taxon>
        <taxon>Fungi</taxon>
        <taxon>Dikarya</taxon>
        <taxon>Basidiomycota</taxon>
        <taxon>Agaricomycotina</taxon>
        <taxon>Agaricomycetes</taxon>
        <taxon>Agaricomycetidae</taxon>
        <taxon>Agaricales</taxon>
        <taxon>Marasmiineae</taxon>
        <taxon>Omphalotaceae</taxon>
        <taxon>Marasmiellus</taxon>
    </lineage>
</organism>
<comment type="caution">
    <text evidence="2">The sequence shown here is derived from an EMBL/GenBank/DDBJ whole genome shotgun (WGS) entry which is preliminary data.</text>
</comment>
<evidence type="ECO:0000313" key="3">
    <source>
        <dbReference type="Proteomes" id="UP001498398"/>
    </source>
</evidence>
<protein>
    <submittedName>
        <fullName evidence="2">Uncharacterized protein</fullName>
    </submittedName>
</protein>
<keyword evidence="3" id="KW-1185">Reference proteome</keyword>
<dbReference type="EMBL" id="JBANRG010000011">
    <property type="protein sequence ID" value="KAK7462202.1"/>
    <property type="molecule type" value="Genomic_DNA"/>
</dbReference>
<accession>A0ABR1JLR3</accession>
<name>A0ABR1JLR3_9AGAR</name>
<sequence>MSDHRRPHLYLARNNRWSIAQRARREREALKTQHISTTTPNRRSIAQRARRQREALRRQGNFAFSANMCTPERHQVQCSSTTPAAAFSACSLAQHACRQRERQHRQQGM</sequence>
<dbReference type="Proteomes" id="UP001498398">
    <property type="component" value="Unassembled WGS sequence"/>
</dbReference>